<keyword evidence="2" id="KW-1185">Reference proteome</keyword>
<dbReference type="Proteomes" id="UP001470230">
    <property type="component" value="Unassembled WGS sequence"/>
</dbReference>
<proteinExistence type="predicted"/>
<organism evidence="1 2">
    <name type="scientific">Tritrichomonas musculus</name>
    <dbReference type="NCBI Taxonomy" id="1915356"/>
    <lineage>
        <taxon>Eukaryota</taxon>
        <taxon>Metamonada</taxon>
        <taxon>Parabasalia</taxon>
        <taxon>Tritrichomonadida</taxon>
        <taxon>Tritrichomonadidae</taxon>
        <taxon>Tritrichomonas</taxon>
    </lineage>
</organism>
<name>A0ABR2L462_9EUKA</name>
<evidence type="ECO:0000313" key="2">
    <source>
        <dbReference type="Proteomes" id="UP001470230"/>
    </source>
</evidence>
<dbReference type="EMBL" id="JAPFFF010000001">
    <property type="protein sequence ID" value="KAK8898151.1"/>
    <property type="molecule type" value="Genomic_DNA"/>
</dbReference>
<gene>
    <name evidence="1" type="ORF">M9Y10_000422</name>
</gene>
<reference evidence="1 2" key="1">
    <citation type="submission" date="2024-04" db="EMBL/GenBank/DDBJ databases">
        <title>Tritrichomonas musculus Genome.</title>
        <authorList>
            <person name="Alves-Ferreira E."/>
            <person name="Grigg M."/>
            <person name="Lorenzi H."/>
            <person name="Galac M."/>
        </authorList>
    </citation>
    <scope>NUCLEOTIDE SEQUENCE [LARGE SCALE GENOMIC DNA]</scope>
    <source>
        <strain evidence="1 2">EAF2021</strain>
    </source>
</reference>
<accession>A0ABR2L462</accession>
<protein>
    <submittedName>
        <fullName evidence="1">Uncharacterized protein</fullName>
    </submittedName>
</protein>
<evidence type="ECO:0000313" key="1">
    <source>
        <dbReference type="EMBL" id="KAK8898151.1"/>
    </source>
</evidence>
<comment type="caution">
    <text evidence="1">The sequence shown here is derived from an EMBL/GenBank/DDBJ whole genome shotgun (WGS) entry which is preliminary data.</text>
</comment>
<sequence length="61" mass="7128">MEIMQPFIDNITIKNMTKVVDLRNTAKEGTNYTMKETENLREIKIAVQINKDLKSEIPLDF</sequence>